<evidence type="ECO:0000256" key="11">
    <source>
        <dbReference type="ARBA" id="ARBA00022989"/>
    </source>
</evidence>
<evidence type="ECO:0000256" key="12">
    <source>
        <dbReference type="ARBA" id="ARBA00023012"/>
    </source>
</evidence>
<dbReference type="GO" id="GO:0000155">
    <property type="term" value="F:phosphorelay sensor kinase activity"/>
    <property type="evidence" value="ECO:0007669"/>
    <property type="project" value="InterPro"/>
</dbReference>
<evidence type="ECO:0000256" key="1">
    <source>
        <dbReference type="ARBA" id="ARBA00000085"/>
    </source>
</evidence>
<dbReference type="RefSeq" id="WP_066147971.1">
    <property type="nucleotide sequence ID" value="NZ_CP126114.1"/>
</dbReference>
<reference evidence="17" key="1">
    <citation type="submission" date="2023-05" db="EMBL/GenBank/DDBJ databases">
        <title>Comparative genomics of Bacillaceae isolates and their secondary metabolite potential.</title>
        <authorList>
            <person name="Song L."/>
            <person name="Nielsen L.J."/>
            <person name="Mohite O."/>
            <person name="Xu X."/>
            <person name="Weber T."/>
            <person name="Kovacs A.T."/>
        </authorList>
    </citation>
    <scope>NUCLEOTIDE SEQUENCE</scope>
    <source>
        <strain evidence="17">XLM17</strain>
    </source>
</reference>
<dbReference type="InterPro" id="IPR039506">
    <property type="entry name" value="SPOB_a"/>
</dbReference>
<gene>
    <name evidence="17" type="ORF">QNH39_15620</name>
</gene>
<evidence type="ECO:0000313" key="18">
    <source>
        <dbReference type="Proteomes" id="UP001178288"/>
    </source>
</evidence>
<dbReference type="InterPro" id="IPR036890">
    <property type="entry name" value="HATPase_C_sf"/>
</dbReference>
<feature type="transmembrane region" description="Helical" evidence="14">
    <location>
        <begin position="12"/>
        <end position="37"/>
    </location>
</feature>
<dbReference type="Pfam" id="PF17203">
    <property type="entry name" value="sCache_3_2"/>
    <property type="match status" value="1"/>
</dbReference>
<name>A0AA95S6W6_9BACI</name>
<dbReference type="InterPro" id="IPR013767">
    <property type="entry name" value="PAS_fold"/>
</dbReference>
<dbReference type="CDD" id="cd00130">
    <property type="entry name" value="PAS"/>
    <property type="match status" value="1"/>
</dbReference>
<proteinExistence type="predicted"/>
<accession>A0AA95S6W6</accession>
<dbReference type="KEGG" id="nnv:QNH39_15620"/>
<evidence type="ECO:0000313" key="17">
    <source>
        <dbReference type="EMBL" id="WHY84105.1"/>
    </source>
</evidence>
<evidence type="ECO:0000256" key="7">
    <source>
        <dbReference type="ARBA" id="ARBA00022692"/>
    </source>
</evidence>
<keyword evidence="8" id="KW-0547">Nucleotide-binding</keyword>
<keyword evidence="11 14" id="KW-1133">Transmembrane helix</keyword>
<dbReference type="Pfam" id="PF02518">
    <property type="entry name" value="HATPase_c"/>
    <property type="match status" value="1"/>
</dbReference>
<dbReference type="InterPro" id="IPR016120">
    <property type="entry name" value="Sig_transdc_His_kin_SpoOB"/>
</dbReference>
<keyword evidence="12" id="KW-0902">Two-component regulatory system</keyword>
<dbReference type="PROSITE" id="PS50109">
    <property type="entry name" value="HIS_KIN"/>
    <property type="match status" value="1"/>
</dbReference>
<protein>
    <recommendedName>
        <fullName evidence="3">histidine kinase</fullName>
        <ecNumber evidence="3">2.7.13.3</ecNumber>
    </recommendedName>
</protein>
<comment type="catalytic activity">
    <reaction evidence="1">
        <text>ATP + protein L-histidine = ADP + protein N-phospho-L-histidine.</text>
        <dbReference type="EC" id="2.7.13.3"/>
    </reaction>
</comment>
<dbReference type="EC" id="2.7.13.3" evidence="3"/>
<dbReference type="SUPFAM" id="SSF103190">
    <property type="entry name" value="Sensory domain-like"/>
    <property type="match status" value="1"/>
</dbReference>
<evidence type="ECO:0000256" key="10">
    <source>
        <dbReference type="ARBA" id="ARBA00022840"/>
    </source>
</evidence>
<evidence type="ECO:0000256" key="13">
    <source>
        <dbReference type="ARBA" id="ARBA00023136"/>
    </source>
</evidence>
<dbReference type="Pfam" id="PF00989">
    <property type="entry name" value="PAS"/>
    <property type="match status" value="1"/>
</dbReference>
<dbReference type="PANTHER" id="PTHR43065:SF10">
    <property type="entry name" value="PEROXIDE STRESS-ACTIVATED HISTIDINE KINASE MAK3"/>
    <property type="match status" value="1"/>
</dbReference>
<keyword evidence="13 14" id="KW-0472">Membrane</keyword>
<evidence type="ECO:0000256" key="5">
    <source>
        <dbReference type="ARBA" id="ARBA00022553"/>
    </source>
</evidence>
<evidence type="ECO:0000256" key="2">
    <source>
        <dbReference type="ARBA" id="ARBA00004651"/>
    </source>
</evidence>
<keyword evidence="9 17" id="KW-0418">Kinase</keyword>
<dbReference type="PANTHER" id="PTHR43065">
    <property type="entry name" value="SENSOR HISTIDINE KINASE"/>
    <property type="match status" value="1"/>
</dbReference>
<dbReference type="Proteomes" id="UP001178288">
    <property type="component" value="Chromosome"/>
</dbReference>
<dbReference type="AlphaFoldDB" id="A0AA95S6W6"/>
<dbReference type="InterPro" id="IPR005467">
    <property type="entry name" value="His_kinase_dom"/>
</dbReference>
<feature type="transmembrane region" description="Helical" evidence="14">
    <location>
        <begin position="171"/>
        <end position="193"/>
    </location>
</feature>
<dbReference type="InterPro" id="IPR029151">
    <property type="entry name" value="Sensor-like_sf"/>
</dbReference>
<evidence type="ECO:0000259" key="16">
    <source>
        <dbReference type="PROSITE" id="PS50112"/>
    </source>
</evidence>
<evidence type="ECO:0000256" key="6">
    <source>
        <dbReference type="ARBA" id="ARBA00022679"/>
    </source>
</evidence>
<dbReference type="GO" id="GO:0005886">
    <property type="term" value="C:plasma membrane"/>
    <property type="evidence" value="ECO:0007669"/>
    <property type="project" value="UniProtKB-SubCell"/>
</dbReference>
<organism evidence="17 18">
    <name type="scientific">Neobacillus novalis</name>
    <dbReference type="NCBI Taxonomy" id="220687"/>
    <lineage>
        <taxon>Bacteria</taxon>
        <taxon>Bacillati</taxon>
        <taxon>Bacillota</taxon>
        <taxon>Bacilli</taxon>
        <taxon>Bacillales</taxon>
        <taxon>Bacillaceae</taxon>
        <taxon>Neobacillus</taxon>
    </lineage>
</organism>
<sequence>MQLIKKMKLRSKINWLVSFNILFVLILVISAFSYMFVSNEFSETGKRALTVAKTVAGLPQIITAFDEQNPSAEIQPIVETIRLKTGAEFIVVGNMDTLRYSHPNPERIGEYMVGEDNDIVLKGGESITKAKGTLGYSIRGKAPIYNQNHQQIGIVSVGFLDKNIWHQLHLFLVKFIGIGLITLLFGLTGAYFLSGHVKKQIFNLEPYEIAFEMEKQSSIFEAIREGVIAVNSDGKIVTCNREAKKMLGMDDKELIGIQLSAILPMSSLPDVLQKGIPLNDQPMIVGNTLVVSNWVPVIMSDKVIGAVSTFRDKLQLEKIDRHLDDIGKYVDTLRSQRHEYMNKLHLISGLIQMSEYDLAESVIKQENEDYQHTIQYYLTKVRDPAIAGILVGKAHRAQELGIQLNINNESFVSENCPFREIVITILGNLVENAFEAIQISGFQHVHPFVSIFIKEEINKLEIHVKDNGPGIDSAVKESLFKDGITTKGKGRGYGLAFISRLLSNINGFITCESSLEGTNMIVTLPVGEELK</sequence>
<evidence type="ECO:0000256" key="8">
    <source>
        <dbReference type="ARBA" id="ARBA00022741"/>
    </source>
</evidence>
<keyword evidence="5" id="KW-0597">Phosphoprotein</keyword>
<dbReference type="SUPFAM" id="SSF55874">
    <property type="entry name" value="ATPase domain of HSP90 chaperone/DNA topoisomerase II/histidine kinase"/>
    <property type="match status" value="1"/>
</dbReference>
<dbReference type="InterPro" id="IPR003594">
    <property type="entry name" value="HATPase_dom"/>
</dbReference>
<dbReference type="InterPro" id="IPR000014">
    <property type="entry name" value="PAS"/>
</dbReference>
<dbReference type="PRINTS" id="PR00344">
    <property type="entry name" value="BCTRLSENSOR"/>
</dbReference>
<dbReference type="PROSITE" id="PS50112">
    <property type="entry name" value="PAS"/>
    <property type="match status" value="1"/>
</dbReference>
<dbReference type="InterPro" id="IPR033463">
    <property type="entry name" value="sCache_3"/>
</dbReference>
<dbReference type="Pfam" id="PF14689">
    <property type="entry name" value="SPOB_a"/>
    <property type="match status" value="1"/>
</dbReference>
<feature type="domain" description="Histidine kinase" evidence="15">
    <location>
        <begin position="425"/>
        <end position="528"/>
    </location>
</feature>
<dbReference type="InterPro" id="IPR035965">
    <property type="entry name" value="PAS-like_dom_sf"/>
</dbReference>
<dbReference type="NCBIfam" id="TIGR00229">
    <property type="entry name" value="sensory_box"/>
    <property type="match status" value="1"/>
</dbReference>
<dbReference type="GO" id="GO:0005524">
    <property type="term" value="F:ATP binding"/>
    <property type="evidence" value="ECO:0007669"/>
    <property type="project" value="UniProtKB-KW"/>
</dbReference>
<feature type="domain" description="PAS" evidence="16">
    <location>
        <begin position="212"/>
        <end position="256"/>
    </location>
</feature>
<keyword evidence="18" id="KW-1185">Reference proteome</keyword>
<evidence type="ECO:0000256" key="14">
    <source>
        <dbReference type="SAM" id="Phobius"/>
    </source>
</evidence>
<dbReference type="EMBL" id="CP126114">
    <property type="protein sequence ID" value="WHY84105.1"/>
    <property type="molecule type" value="Genomic_DNA"/>
</dbReference>
<keyword evidence="10" id="KW-0067">ATP-binding</keyword>
<dbReference type="SUPFAM" id="SSF55785">
    <property type="entry name" value="PYP-like sensor domain (PAS domain)"/>
    <property type="match status" value="1"/>
</dbReference>
<keyword evidence="6 17" id="KW-0808">Transferase</keyword>
<dbReference type="InterPro" id="IPR004358">
    <property type="entry name" value="Sig_transdc_His_kin-like_C"/>
</dbReference>
<dbReference type="SUPFAM" id="SSF55890">
    <property type="entry name" value="Sporulation response regulatory protein Spo0B"/>
    <property type="match status" value="1"/>
</dbReference>
<evidence type="ECO:0000256" key="3">
    <source>
        <dbReference type="ARBA" id="ARBA00012438"/>
    </source>
</evidence>
<dbReference type="GO" id="GO:0006355">
    <property type="term" value="P:regulation of DNA-templated transcription"/>
    <property type="evidence" value="ECO:0007669"/>
    <property type="project" value="InterPro"/>
</dbReference>
<dbReference type="Gene3D" id="3.30.565.10">
    <property type="entry name" value="Histidine kinase-like ATPase, C-terminal domain"/>
    <property type="match status" value="1"/>
</dbReference>
<evidence type="ECO:0000256" key="9">
    <source>
        <dbReference type="ARBA" id="ARBA00022777"/>
    </source>
</evidence>
<keyword evidence="7 14" id="KW-0812">Transmembrane</keyword>
<dbReference type="SMART" id="SM00387">
    <property type="entry name" value="HATPase_c"/>
    <property type="match status" value="1"/>
</dbReference>
<dbReference type="Gene3D" id="3.30.450.20">
    <property type="entry name" value="PAS domain"/>
    <property type="match status" value="2"/>
</dbReference>
<dbReference type="SMART" id="SM00091">
    <property type="entry name" value="PAS"/>
    <property type="match status" value="1"/>
</dbReference>
<comment type="subcellular location">
    <subcellularLocation>
        <location evidence="2">Cell membrane</location>
        <topology evidence="2">Multi-pass membrane protein</topology>
    </subcellularLocation>
</comment>
<evidence type="ECO:0000259" key="15">
    <source>
        <dbReference type="PROSITE" id="PS50109"/>
    </source>
</evidence>
<dbReference type="Gene3D" id="1.10.287.130">
    <property type="match status" value="1"/>
</dbReference>
<keyword evidence="4" id="KW-1003">Cell membrane</keyword>
<evidence type="ECO:0000256" key="4">
    <source>
        <dbReference type="ARBA" id="ARBA00022475"/>
    </source>
</evidence>